<keyword evidence="2" id="KW-1185">Reference proteome</keyword>
<protein>
    <submittedName>
        <fullName evidence="1">Uncharacterized protein</fullName>
    </submittedName>
</protein>
<dbReference type="KEGG" id="egt:105970242"/>
<reference evidence="1 2" key="1">
    <citation type="journal article" date="2013" name="Proc. Natl. Acad. Sci. U.S.A.">
        <title>Fine-scale variation in meiotic recombination in Mimulus inferred from population shotgun sequencing.</title>
        <authorList>
            <person name="Hellsten U."/>
            <person name="Wright K.M."/>
            <person name="Jenkins J."/>
            <person name="Shu S."/>
            <person name="Yuan Y."/>
            <person name="Wessler S.R."/>
            <person name="Schmutz J."/>
            <person name="Willis J.H."/>
            <person name="Rokhsar D.S."/>
        </authorList>
    </citation>
    <scope>NUCLEOTIDE SEQUENCE [LARGE SCALE GENOMIC DNA]</scope>
    <source>
        <strain evidence="2">cv. DUN x IM62</strain>
    </source>
</reference>
<dbReference type="InterPro" id="IPR043504">
    <property type="entry name" value="Peptidase_S1_PA_chymotrypsin"/>
</dbReference>
<gene>
    <name evidence="1" type="ORF">MIMGU_mgv1a011309mg</name>
</gene>
<dbReference type="SUPFAM" id="SSF50494">
    <property type="entry name" value="Trypsin-like serine proteases"/>
    <property type="match status" value="1"/>
</dbReference>
<dbReference type="Proteomes" id="UP000030748">
    <property type="component" value="Unassembled WGS sequence"/>
</dbReference>
<dbReference type="OrthoDB" id="905120at2759"/>
<organism evidence="1 2">
    <name type="scientific">Erythranthe guttata</name>
    <name type="common">Yellow monkey flower</name>
    <name type="synonym">Mimulus guttatus</name>
    <dbReference type="NCBI Taxonomy" id="4155"/>
    <lineage>
        <taxon>Eukaryota</taxon>
        <taxon>Viridiplantae</taxon>
        <taxon>Streptophyta</taxon>
        <taxon>Embryophyta</taxon>
        <taxon>Tracheophyta</taxon>
        <taxon>Spermatophyta</taxon>
        <taxon>Magnoliopsida</taxon>
        <taxon>eudicotyledons</taxon>
        <taxon>Gunneridae</taxon>
        <taxon>Pentapetalae</taxon>
        <taxon>asterids</taxon>
        <taxon>lamiids</taxon>
        <taxon>Lamiales</taxon>
        <taxon>Phrymaceae</taxon>
        <taxon>Erythranthe</taxon>
    </lineage>
</organism>
<dbReference type="Gene3D" id="2.40.10.10">
    <property type="entry name" value="Trypsin-like serine proteases"/>
    <property type="match status" value="1"/>
</dbReference>
<evidence type="ECO:0000313" key="1">
    <source>
        <dbReference type="EMBL" id="EYU26429.1"/>
    </source>
</evidence>
<accession>A0A022QFW0</accession>
<dbReference type="Pfam" id="PF13365">
    <property type="entry name" value="Trypsin_2"/>
    <property type="match status" value="1"/>
</dbReference>
<dbReference type="AlphaFoldDB" id="A0A022QFW0"/>
<dbReference type="PhylomeDB" id="A0A022QFW0"/>
<dbReference type="InterPro" id="IPR009003">
    <property type="entry name" value="Peptidase_S1_PA"/>
</dbReference>
<sequence length="286" mass="31190">MASPAPTRRYSQTPRRQLEMHLDALYQSVFPSVVAIESHFVGPDNRDLKQPVRHKTGVFVGPTTIVTSANVVGRVLTDKPAAAVHRSYIAQIFAITRGSSPRPLKTKVLAVSFAHDVAVLEVVDDAAPPEGTSFTPCSIAKSPPQQGDVLLAAVHMVNMQFGMMPGHVRAVGEKTFNVRAPWPLENGSGWVEFDNSQFNGGFPRPWSDLFKSEEEITGRSTIMTGSPLFNSDGEFFGVASWDVSEKGSSRPVSFATSLLPIMVALEYAKNKNPDHDPVVMDTWIQG</sequence>
<name>A0A022QFW0_ERYGU</name>
<proteinExistence type="predicted"/>
<dbReference type="EMBL" id="KI631673">
    <property type="protein sequence ID" value="EYU26429.1"/>
    <property type="molecule type" value="Genomic_DNA"/>
</dbReference>
<evidence type="ECO:0000313" key="2">
    <source>
        <dbReference type="Proteomes" id="UP000030748"/>
    </source>
</evidence>